<comment type="similarity">
    <text evidence="1 5">Belongs to the peptidase S8 family.</text>
</comment>
<reference evidence="9 10" key="1">
    <citation type="submission" date="2022-06" db="EMBL/GenBank/DDBJ databases">
        <title>New Species of the Genus Actinoplanes, ActinopZanes ferrugineus.</title>
        <authorList>
            <person name="Ding P."/>
        </authorList>
    </citation>
    <scope>NUCLEOTIDE SEQUENCE [LARGE SCALE GENOMIC DNA]</scope>
    <source>
        <strain evidence="9 10">TRM88003</strain>
    </source>
</reference>
<keyword evidence="3 5" id="KW-0378">Hydrolase</keyword>
<keyword evidence="7" id="KW-0812">Transmembrane</keyword>
<feature type="region of interest" description="Disordered" evidence="6">
    <location>
        <begin position="272"/>
        <end position="297"/>
    </location>
</feature>
<dbReference type="InterPro" id="IPR015500">
    <property type="entry name" value="Peptidase_S8_subtilisin-rel"/>
</dbReference>
<feature type="active site" description="Charge relay system" evidence="5">
    <location>
        <position position="58"/>
    </location>
</feature>
<dbReference type="Pfam" id="PF00082">
    <property type="entry name" value="Peptidase_S8"/>
    <property type="match status" value="1"/>
</dbReference>
<feature type="domain" description="Peptidase S8/S53" evidence="8">
    <location>
        <begin position="15"/>
        <end position="261"/>
    </location>
</feature>
<dbReference type="PANTHER" id="PTHR43806">
    <property type="entry name" value="PEPTIDASE S8"/>
    <property type="match status" value="1"/>
</dbReference>
<dbReference type="RefSeq" id="WP_253238512.1">
    <property type="nucleotide sequence ID" value="NZ_JAMYJR010000018.1"/>
</dbReference>
<dbReference type="PROSITE" id="PS51892">
    <property type="entry name" value="SUBTILASE"/>
    <property type="match status" value="1"/>
</dbReference>
<keyword evidence="7" id="KW-0472">Membrane</keyword>
<feature type="transmembrane region" description="Helical" evidence="7">
    <location>
        <begin position="319"/>
        <end position="340"/>
    </location>
</feature>
<dbReference type="InterPro" id="IPR050131">
    <property type="entry name" value="Peptidase_S8_subtilisin-like"/>
</dbReference>
<feature type="active site" description="Charge relay system" evidence="5">
    <location>
        <position position="24"/>
    </location>
</feature>
<dbReference type="EMBL" id="JAMYJR010000018">
    <property type="protein sequence ID" value="MCO8272406.1"/>
    <property type="molecule type" value="Genomic_DNA"/>
</dbReference>
<proteinExistence type="inferred from homology"/>
<feature type="active site" description="Charge relay system" evidence="5">
    <location>
        <position position="213"/>
    </location>
</feature>
<dbReference type="SUPFAM" id="SSF52743">
    <property type="entry name" value="Subtilisin-like"/>
    <property type="match status" value="1"/>
</dbReference>
<keyword evidence="2 5" id="KW-0645">Protease</keyword>
<evidence type="ECO:0000256" key="2">
    <source>
        <dbReference type="ARBA" id="ARBA00022670"/>
    </source>
</evidence>
<sequence length="345" mass="35203">MKSLDVTKTASIATGEGITVAVLDTGVFPHRDIKNNLLSGSDQTTTNTSNGQRDFDGHGTRMAALIAGHGREPKSGIRGIAPAAKILPITISKTGREIDSEVMSKGIWWAAQHDAKIINISAGAGPGFSLREAIDSAIDDDIVVIAAVGNTSSGAIVSYPAAFDGVLAVGASGRDGDHSPTSVEDDKIQICAPGVDIISAQPKNGYGSATGTSDSAAIVSGAAALVRAKFPELSAKGVIQRLTETADDIGPPGRDNECGFGRLNIIKALTSNVPPAGEATPTPNTDLPGRPSSASSVIRPQFASPSVTATPEQASDDRILVWASLAAGLAVVGVVIAAGLRRRRG</sequence>
<dbReference type="InterPro" id="IPR023827">
    <property type="entry name" value="Peptidase_S8_Asp-AS"/>
</dbReference>
<protein>
    <submittedName>
        <fullName evidence="9">S8 family serine peptidase</fullName>
    </submittedName>
</protein>
<evidence type="ECO:0000259" key="8">
    <source>
        <dbReference type="Pfam" id="PF00082"/>
    </source>
</evidence>
<accession>A0ABT1DQS3</accession>
<dbReference type="PROSITE" id="PS00136">
    <property type="entry name" value="SUBTILASE_ASP"/>
    <property type="match status" value="1"/>
</dbReference>
<feature type="region of interest" description="Disordered" evidence="6">
    <location>
        <begin position="34"/>
        <end position="56"/>
    </location>
</feature>
<evidence type="ECO:0000256" key="5">
    <source>
        <dbReference type="PROSITE-ProRule" id="PRU01240"/>
    </source>
</evidence>
<evidence type="ECO:0000256" key="7">
    <source>
        <dbReference type="SAM" id="Phobius"/>
    </source>
</evidence>
<dbReference type="PANTHER" id="PTHR43806:SF11">
    <property type="entry name" value="CEREVISIN-RELATED"/>
    <property type="match status" value="1"/>
</dbReference>
<gene>
    <name evidence="9" type="ORF">M1L60_17570</name>
</gene>
<evidence type="ECO:0000256" key="3">
    <source>
        <dbReference type="ARBA" id="ARBA00022801"/>
    </source>
</evidence>
<name>A0ABT1DQS3_9ACTN</name>
<dbReference type="PRINTS" id="PR00723">
    <property type="entry name" value="SUBTILISIN"/>
</dbReference>
<dbReference type="Proteomes" id="UP001523369">
    <property type="component" value="Unassembled WGS sequence"/>
</dbReference>
<evidence type="ECO:0000313" key="9">
    <source>
        <dbReference type="EMBL" id="MCO8272406.1"/>
    </source>
</evidence>
<dbReference type="InterPro" id="IPR036852">
    <property type="entry name" value="Peptidase_S8/S53_dom_sf"/>
</dbReference>
<dbReference type="InterPro" id="IPR000209">
    <property type="entry name" value="Peptidase_S8/S53_dom"/>
</dbReference>
<dbReference type="Gene3D" id="3.40.50.200">
    <property type="entry name" value="Peptidase S8/S53 domain"/>
    <property type="match status" value="1"/>
</dbReference>
<keyword evidence="7" id="KW-1133">Transmembrane helix</keyword>
<evidence type="ECO:0000256" key="1">
    <source>
        <dbReference type="ARBA" id="ARBA00011073"/>
    </source>
</evidence>
<keyword evidence="10" id="KW-1185">Reference proteome</keyword>
<keyword evidence="4 5" id="KW-0720">Serine protease</keyword>
<comment type="caution">
    <text evidence="9">The sequence shown here is derived from an EMBL/GenBank/DDBJ whole genome shotgun (WGS) entry which is preliminary data.</text>
</comment>
<evidence type="ECO:0000256" key="4">
    <source>
        <dbReference type="ARBA" id="ARBA00022825"/>
    </source>
</evidence>
<feature type="compositionally biased region" description="Polar residues" evidence="6">
    <location>
        <begin position="36"/>
        <end position="52"/>
    </location>
</feature>
<evidence type="ECO:0000313" key="10">
    <source>
        <dbReference type="Proteomes" id="UP001523369"/>
    </source>
</evidence>
<organism evidence="9 10">
    <name type="scientific">Paractinoplanes aksuensis</name>
    <dbReference type="NCBI Taxonomy" id="2939490"/>
    <lineage>
        <taxon>Bacteria</taxon>
        <taxon>Bacillati</taxon>
        <taxon>Actinomycetota</taxon>
        <taxon>Actinomycetes</taxon>
        <taxon>Micromonosporales</taxon>
        <taxon>Micromonosporaceae</taxon>
        <taxon>Paractinoplanes</taxon>
    </lineage>
</organism>
<evidence type="ECO:0000256" key="6">
    <source>
        <dbReference type="SAM" id="MobiDB-lite"/>
    </source>
</evidence>